<evidence type="ECO:0000259" key="2">
    <source>
        <dbReference type="Pfam" id="PF13478"/>
    </source>
</evidence>
<dbReference type="EMBL" id="BAAAEW010000023">
    <property type="protein sequence ID" value="GAA0757625.1"/>
    <property type="molecule type" value="Genomic_DNA"/>
</dbReference>
<dbReference type="Gene3D" id="3.40.50.720">
    <property type="entry name" value="NAD(P)-binding Rossmann-like Domain"/>
    <property type="match status" value="1"/>
</dbReference>
<sequence length="270" mass="28816">MGRLALRELAQRWQQQGRSAMWVEITRVKGSVPREAGTRMLVSAAEVAGTIGGGHLEWQAIARAQAALKEAGDRPLAAWDWPVTLGPSLGQCCGGALTLRFFPLDSGSLAGWAAEPPRFHLQLHGAGHVGRAIVKLLADLPCEALWVDEREDGFPATPLPAHLRCCASAQPEEEVADAPAGAFFLVMTHSHALDFRICEAVLRRGDFGFLGLIGSASKKAGFLRRLRERGLSDAQLDRLVSPVGMPGIEGKAPEIIAVAVVAQLLQLASA</sequence>
<comment type="caution">
    <text evidence="3">The sequence shown here is derived from an EMBL/GenBank/DDBJ whole genome shotgun (WGS) entry which is preliminary data.</text>
</comment>
<dbReference type="PANTHER" id="PTHR30388:SF6">
    <property type="entry name" value="XANTHINE DEHYDROGENASE SUBUNIT A-RELATED"/>
    <property type="match status" value="1"/>
</dbReference>
<dbReference type="PANTHER" id="PTHR30388">
    <property type="entry name" value="ALDEHYDE OXIDOREDUCTASE MOLYBDENUM COFACTOR ASSEMBLY PROTEIN"/>
    <property type="match status" value="1"/>
</dbReference>
<dbReference type="InterPro" id="IPR052698">
    <property type="entry name" value="MoCofactor_Util/Proc"/>
</dbReference>
<proteinExistence type="predicted"/>
<evidence type="ECO:0000313" key="3">
    <source>
        <dbReference type="EMBL" id="GAA0757625.1"/>
    </source>
</evidence>
<dbReference type="Pfam" id="PF02625">
    <property type="entry name" value="XdhC_CoxI"/>
    <property type="match status" value="1"/>
</dbReference>
<reference evidence="4" key="1">
    <citation type="journal article" date="2019" name="Int. J. Syst. Evol. Microbiol.">
        <title>The Global Catalogue of Microorganisms (GCM) 10K type strain sequencing project: providing services to taxonomists for standard genome sequencing and annotation.</title>
        <authorList>
            <consortium name="The Broad Institute Genomics Platform"/>
            <consortium name="The Broad Institute Genome Sequencing Center for Infectious Disease"/>
            <person name="Wu L."/>
            <person name="Ma J."/>
        </authorList>
    </citation>
    <scope>NUCLEOTIDE SEQUENCE [LARGE SCALE GENOMIC DNA]</scope>
    <source>
        <strain evidence="4">JCM 15503</strain>
    </source>
</reference>
<dbReference type="Proteomes" id="UP001500279">
    <property type="component" value="Unassembled WGS sequence"/>
</dbReference>
<dbReference type="RefSeq" id="WP_231011908.1">
    <property type="nucleotide sequence ID" value="NZ_BAAAEW010000023.1"/>
</dbReference>
<evidence type="ECO:0000259" key="1">
    <source>
        <dbReference type="Pfam" id="PF02625"/>
    </source>
</evidence>
<name>A0ABP3VK54_9BURK</name>
<dbReference type="InterPro" id="IPR014308">
    <property type="entry name" value="Xanthine_DH_XdhC"/>
</dbReference>
<protein>
    <submittedName>
        <fullName evidence="3">Xanthine dehydrogenase accessory protein XdhC</fullName>
    </submittedName>
</protein>
<dbReference type="InterPro" id="IPR027051">
    <property type="entry name" value="XdhC_Rossmann_dom"/>
</dbReference>
<keyword evidence="4" id="KW-1185">Reference proteome</keyword>
<organism evidence="3 4">
    <name type="scientific">Ideonella azotifigens</name>
    <dbReference type="NCBI Taxonomy" id="513160"/>
    <lineage>
        <taxon>Bacteria</taxon>
        <taxon>Pseudomonadati</taxon>
        <taxon>Pseudomonadota</taxon>
        <taxon>Betaproteobacteria</taxon>
        <taxon>Burkholderiales</taxon>
        <taxon>Sphaerotilaceae</taxon>
        <taxon>Ideonella</taxon>
    </lineage>
</organism>
<evidence type="ECO:0000313" key="4">
    <source>
        <dbReference type="Proteomes" id="UP001500279"/>
    </source>
</evidence>
<feature type="domain" description="XdhC Rossmann" evidence="2">
    <location>
        <begin position="121"/>
        <end position="264"/>
    </location>
</feature>
<accession>A0ABP3VK54</accession>
<dbReference type="NCBIfam" id="TIGR02964">
    <property type="entry name" value="xanthine_xdhC"/>
    <property type="match status" value="1"/>
</dbReference>
<gene>
    <name evidence="3" type="primary">xdhC</name>
    <name evidence="3" type="ORF">GCM10009107_37420</name>
</gene>
<feature type="domain" description="XdhC- CoxI" evidence="1">
    <location>
        <begin position="13"/>
        <end position="74"/>
    </location>
</feature>
<dbReference type="Pfam" id="PF13478">
    <property type="entry name" value="XdhC_C"/>
    <property type="match status" value="1"/>
</dbReference>
<dbReference type="InterPro" id="IPR003777">
    <property type="entry name" value="XdhC_CoxI"/>
</dbReference>